<proteinExistence type="predicted"/>
<organism evidence="1 3">
    <name type="scientific">Candidatus Erwinia dacicola</name>
    <dbReference type="NCBI Taxonomy" id="252393"/>
    <lineage>
        <taxon>Bacteria</taxon>
        <taxon>Pseudomonadati</taxon>
        <taxon>Pseudomonadota</taxon>
        <taxon>Gammaproteobacteria</taxon>
        <taxon>Enterobacterales</taxon>
        <taxon>Erwiniaceae</taxon>
        <taxon>Erwinia</taxon>
    </lineage>
</organism>
<sequence>MLGIILEGCHVPDSWQFADFLPDLYHVYLWRTHGGENKADS</sequence>
<reference evidence="1 3" key="1">
    <citation type="submission" date="2018-04" db="EMBL/GenBank/DDBJ databases">
        <title>Genomes of the Obligate Erwinia dacicola and Facultative Enterobacter sp. OLF Endosymbionts of the Olive Fruit fly, Bactrocera oleae.</title>
        <authorList>
            <person name="Estes A.M."/>
            <person name="Hearn D.J."/>
            <person name="Agarwal S."/>
            <person name="Pierson E.A."/>
            <person name="Dunning-Hotopp J.C."/>
        </authorList>
    </citation>
    <scope>NUCLEOTIDE SEQUENCE [LARGE SCALE GENOMIC DNA]</scope>
    <source>
        <strain evidence="1 3">Oroville</strain>
    </source>
</reference>
<dbReference type="AlphaFoldDB" id="A0A328TM21"/>
<accession>A0A328TM21</accession>
<name>A0A328TM21_9GAMM</name>
<evidence type="ECO:0000313" key="3">
    <source>
        <dbReference type="Proteomes" id="UP000244334"/>
    </source>
</evidence>
<dbReference type="EMBL" id="LJAM02000113">
    <property type="protein sequence ID" value="RAP71673.1"/>
    <property type="molecule type" value="Genomic_DNA"/>
</dbReference>
<dbReference type="Proteomes" id="UP000244334">
    <property type="component" value="Unassembled WGS sequence"/>
</dbReference>
<protein>
    <submittedName>
        <fullName evidence="1">Uncharacterized protein</fullName>
    </submittedName>
</protein>
<dbReference type="EMBL" id="LJAM02000145">
    <property type="protein sequence ID" value="RAP71428.1"/>
    <property type="molecule type" value="Genomic_DNA"/>
</dbReference>
<keyword evidence="3" id="KW-1185">Reference proteome</keyword>
<evidence type="ECO:0000313" key="1">
    <source>
        <dbReference type="EMBL" id="RAP71428.1"/>
    </source>
</evidence>
<comment type="caution">
    <text evidence="1">The sequence shown here is derived from an EMBL/GenBank/DDBJ whole genome shotgun (WGS) entry which is preliminary data.</text>
</comment>
<gene>
    <name evidence="2" type="ORF">ACZ87_01508</name>
    <name evidence="1" type="ORF">ACZ87_01758</name>
</gene>
<evidence type="ECO:0000313" key="2">
    <source>
        <dbReference type="EMBL" id="RAP71673.1"/>
    </source>
</evidence>